<evidence type="ECO:0000256" key="2">
    <source>
        <dbReference type="RuleBase" id="RU363015"/>
    </source>
</evidence>
<dbReference type="PANTHER" id="PTHR31223">
    <property type="entry name" value="LOG FAMILY PROTEIN YJL055W"/>
    <property type="match status" value="1"/>
</dbReference>
<evidence type="ECO:0000313" key="8">
    <source>
        <dbReference type="Proteomes" id="UP000268870"/>
    </source>
</evidence>
<proteinExistence type="inferred from homology"/>
<keyword evidence="2" id="KW-0203">Cytokinin biosynthesis</keyword>
<dbReference type="RefSeq" id="WP_001223118.1">
    <property type="nucleotide sequence ID" value="NZ_CABFMI010000013.1"/>
</dbReference>
<dbReference type="Proteomes" id="UP000093122">
    <property type="component" value="Unassembled WGS sequence"/>
</dbReference>
<dbReference type="InterPro" id="IPR005269">
    <property type="entry name" value="LOG"/>
</dbReference>
<dbReference type="PANTHER" id="PTHR31223:SF70">
    <property type="entry name" value="LOG FAMILY PROTEIN YJL055W"/>
    <property type="match status" value="1"/>
</dbReference>
<dbReference type="NCBIfam" id="TIGR00730">
    <property type="entry name" value="Rossman fold protein, TIGR00730 family"/>
    <property type="match status" value="1"/>
</dbReference>
<dbReference type="Proteomes" id="UP000256718">
    <property type="component" value="Unassembled WGS sequence"/>
</dbReference>
<dbReference type="SUPFAM" id="SSF102405">
    <property type="entry name" value="MCP/YpsA-like"/>
    <property type="match status" value="1"/>
</dbReference>
<name>A0A076Z0R8_STRAG</name>
<evidence type="ECO:0000313" key="6">
    <source>
        <dbReference type="Proteomes" id="UP000093122"/>
    </source>
</evidence>
<evidence type="ECO:0000313" key="3">
    <source>
        <dbReference type="EMBL" id="OCM72311.1"/>
    </source>
</evidence>
<dbReference type="Gene3D" id="3.40.50.450">
    <property type="match status" value="1"/>
</dbReference>
<dbReference type="InterPro" id="IPR031100">
    <property type="entry name" value="LOG_fam"/>
</dbReference>
<dbReference type="Pfam" id="PF03641">
    <property type="entry name" value="Lysine_decarbox"/>
    <property type="match status" value="1"/>
</dbReference>
<dbReference type="KEGG" id="sage:EN72_10700"/>
<evidence type="ECO:0000313" key="7">
    <source>
        <dbReference type="Proteomes" id="UP000256718"/>
    </source>
</evidence>
<dbReference type="GO" id="GO:0009691">
    <property type="term" value="P:cytokinin biosynthetic process"/>
    <property type="evidence" value="ECO:0007669"/>
    <property type="project" value="UniProtKB-UniRule"/>
</dbReference>
<keyword evidence="2" id="KW-0378">Hydrolase</keyword>
<dbReference type="GO" id="GO:0016799">
    <property type="term" value="F:hydrolase activity, hydrolyzing N-glycosyl compounds"/>
    <property type="evidence" value="ECO:0007669"/>
    <property type="project" value="TreeGrafter"/>
</dbReference>
<dbReference type="EMBL" id="QHGZ01000219">
    <property type="protein sequence ID" value="RDY77731.1"/>
    <property type="molecule type" value="Genomic_DNA"/>
</dbReference>
<evidence type="ECO:0000313" key="5">
    <source>
        <dbReference type="EMBL" id="VED64572.1"/>
    </source>
</evidence>
<comment type="similarity">
    <text evidence="1 2">Belongs to the LOG family.</text>
</comment>
<dbReference type="EMBL" id="LR134265">
    <property type="protein sequence ID" value="VED64572.1"/>
    <property type="molecule type" value="Genomic_DNA"/>
</dbReference>
<reference evidence="3 6" key="1">
    <citation type="journal article" date="2016" name="Sci. Rep.">
        <title>Serotype IV Streptococcus agalactiae ST-452 has arisen from large genomic recombination events between CC23 and the hypervirulent CC17 lineages.</title>
        <authorList>
            <person name="Campisi E."/>
            <person name="Rinaudo C.D."/>
            <person name="Donati C."/>
            <person name="Barucco M."/>
            <person name="Torricelli G."/>
            <person name="Edwards M.S."/>
            <person name="Baker C.J."/>
            <person name="Margarit I."/>
            <person name="Rosini R."/>
        </authorList>
    </citation>
    <scope>NUCLEOTIDE SEQUENCE [LARGE SCALE GENOMIC DNA]</scope>
    <source>
        <strain evidence="3 6">CZ-PW-140</strain>
    </source>
</reference>
<organism evidence="3 6">
    <name type="scientific">Streptococcus agalactiae</name>
    <dbReference type="NCBI Taxonomy" id="1311"/>
    <lineage>
        <taxon>Bacteria</taxon>
        <taxon>Bacillati</taxon>
        <taxon>Bacillota</taxon>
        <taxon>Bacilli</taxon>
        <taxon>Lactobacillales</taxon>
        <taxon>Streptococcaceae</taxon>
        <taxon>Streptococcus</taxon>
    </lineage>
</organism>
<sequence length="186" mass="20621">MRITIFCGASTGENPVYSEKTVALAQWMAQNKHSLVYGGGKVGLMGVMADTVIANGGYTTGVIPTFLRDREIAHENLSELIIVNNMPERKAKMMLLGDAFIALPGGPGTLEEISEVISWSRIGQNDNPCILYNVNGYFNDLKNMFDHMVGEGFLSLEDRENVLFSDDIAEIEDFITNYKVPSTRQY</sequence>
<dbReference type="EC" id="3.2.2.n1" evidence="2"/>
<dbReference type="AlphaFoldDB" id="A0A076Z0R8"/>
<gene>
    <name evidence="5" type="primary">yvdD</name>
    <name evidence="3" type="ORF">AX245_00225</name>
    <name evidence="4" type="ORF">C4618_11010</name>
    <name evidence="5" type="ORF">NCTC8184_00545</name>
</gene>
<dbReference type="Proteomes" id="UP000268870">
    <property type="component" value="Chromosome"/>
</dbReference>
<dbReference type="EMBL" id="MAWT01000008">
    <property type="protein sequence ID" value="OCM72311.1"/>
    <property type="molecule type" value="Genomic_DNA"/>
</dbReference>
<dbReference type="GO" id="GO:0005829">
    <property type="term" value="C:cytosol"/>
    <property type="evidence" value="ECO:0007669"/>
    <property type="project" value="TreeGrafter"/>
</dbReference>
<evidence type="ECO:0000313" key="4">
    <source>
        <dbReference type="EMBL" id="RDY77731.1"/>
    </source>
</evidence>
<protein>
    <recommendedName>
        <fullName evidence="2">Cytokinin riboside 5'-monophosphate phosphoribohydrolase</fullName>
        <ecNumber evidence="2">3.2.2.n1</ecNumber>
    </recommendedName>
</protein>
<accession>A0A076Z0R8</accession>
<evidence type="ECO:0000256" key="1">
    <source>
        <dbReference type="ARBA" id="ARBA00006763"/>
    </source>
</evidence>
<reference evidence="4 7" key="2">
    <citation type="journal article" date="2018" name="Emerg. Microbes Infect.">
        <title>Phenotypic and molecular analysis of nontypeable Group B streptococci: identification of cps2a and hybrid cps2a/cps5 Group B streptococcal capsule gene clusters.</title>
        <authorList>
            <person name="Alhhazmi A."/>
            <person name="Tyrrell G.J."/>
        </authorList>
    </citation>
    <scope>NUCLEOTIDE SEQUENCE [LARGE SCALE GENOMIC DNA]</scope>
    <source>
        <strain evidence="4 7">PLGBS17</strain>
    </source>
</reference>
<reference evidence="5 8" key="3">
    <citation type="submission" date="2018-12" db="EMBL/GenBank/DDBJ databases">
        <authorList>
            <consortium name="Pathogen Informatics"/>
        </authorList>
    </citation>
    <scope>NUCLEOTIDE SEQUENCE [LARGE SCALE GENOMIC DNA]</scope>
    <source>
        <strain evidence="5 8">NCTC8184</strain>
    </source>
</reference>